<dbReference type="PANTHER" id="PTHR46182:SF1">
    <property type="entry name" value="DYSLEXIA-ASSOCIATED PROTEIN KIAA0319"/>
    <property type="match status" value="1"/>
</dbReference>
<dbReference type="GO" id="GO:0007605">
    <property type="term" value="P:sensory perception of sound"/>
    <property type="evidence" value="ECO:0007669"/>
    <property type="project" value="Ensembl"/>
</dbReference>
<dbReference type="InterPro" id="IPR056502">
    <property type="entry name" value="KIAA0319-like_C"/>
</dbReference>
<evidence type="ECO:0000256" key="7">
    <source>
        <dbReference type="SAM" id="Phobius"/>
    </source>
</evidence>
<dbReference type="AlphaFoldDB" id="A0A287D3T3"/>
<keyword evidence="5" id="KW-0325">Glycoprotein</keyword>
<dbReference type="SMART" id="SM00089">
    <property type="entry name" value="PKD"/>
    <property type="match status" value="5"/>
</dbReference>
<dbReference type="FunFam" id="2.60.40.10:FF:000319">
    <property type="entry name" value="Dyslexia-associated protein KIAA0319 homolog"/>
    <property type="match status" value="1"/>
</dbReference>
<evidence type="ECO:0000256" key="5">
    <source>
        <dbReference type="ARBA" id="ARBA00023180"/>
    </source>
</evidence>
<dbReference type="GO" id="GO:0033555">
    <property type="term" value="P:multicellular organismal response to stress"/>
    <property type="evidence" value="ECO:0007669"/>
    <property type="project" value="Ensembl"/>
</dbReference>
<evidence type="ECO:0000256" key="3">
    <source>
        <dbReference type="ARBA" id="ARBA00022989"/>
    </source>
</evidence>
<dbReference type="GO" id="GO:0005769">
    <property type="term" value="C:early endosome"/>
    <property type="evidence" value="ECO:0007669"/>
    <property type="project" value="Ensembl"/>
</dbReference>
<dbReference type="Gene3D" id="2.60.40.10">
    <property type="entry name" value="Immunoglobulins"/>
    <property type="match status" value="5"/>
</dbReference>
<dbReference type="PANTHER" id="PTHR46182">
    <property type="entry name" value="FI19480P1"/>
    <property type="match status" value="1"/>
</dbReference>
<dbReference type="CDD" id="cd00146">
    <property type="entry name" value="PKD"/>
    <property type="match status" value="2"/>
</dbReference>
<gene>
    <name evidence="10" type="primary">KIAA0319</name>
</gene>
<dbReference type="InParanoid" id="A0A287D3T3"/>
<dbReference type="STRING" id="43179.ENSSTOP00000028175"/>
<dbReference type="EMBL" id="AGTP01091120">
    <property type="status" value="NOT_ANNOTATED_CDS"/>
    <property type="molecule type" value="Genomic_DNA"/>
</dbReference>
<dbReference type="InterPro" id="IPR013783">
    <property type="entry name" value="Ig-like_fold"/>
</dbReference>
<dbReference type="EMBL" id="AGTP01091116">
    <property type="status" value="NOT_ANNOTATED_CDS"/>
    <property type="molecule type" value="Genomic_DNA"/>
</dbReference>
<dbReference type="GO" id="GO:0021954">
    <property type="term" value="P:central nervous system neuron development"/>
    <property type="evidence" value="ECO:0007669"/>
    <property type="project" value="Ensembl"/>
</dbReference>
<evidence type="ECO:0000256" key="6">
    <source>
        <dbReference type="SAM" id="MobiDB-lite"/>
    </source>
</evidence>
<dbReference type="Pfam" id="PF23620">
    <property type="entry name" value="KIAA0319"/>
    <property type="match status" value="1"/>
</dbReference>
<dbReference type="EMBL" id="AGTP01091113">
    <property type="status" value="NOT_ANNOTATED_CDS"/>
    <property type="molecule type" value="Genomic_DNA"/>
</dbReference>
<feature type="chain" id="PRO_5012018675" evidence="8">
    <location>
        <begin position="21"/>
        <end position="901"/>
    </location>
</feature>
<dbReference type="Pfam" id="PF22352">
    <property type="entry name" value="K319L-like_PKD"/>
    <property type="match status" value="4"/>
</dbReference>
<dbReference type="PROSITE" id="PS50093">
    <property type="entry name" value="PKD"/>
    <property type="match status" value="1"/>
</dbReference>
<comment type="subcellular location">
    <subcellularLocation>
        <location evidence="1">Membrane</location>
    </subcellularLocation>
</comment>
<evidence type="ECO:0000256" key="8">
    <source>
        <dbReference type="SAM" id="SignalP"/>
    </source>
</evidence>
<feature type="signal peptide" evidence="8">
    <location>
        <begin position="1"/>
        <end position="20"/>
    </location>
</feature>
<evidence type="ECO:0000313" key="10">
    <source>
        <dbReference type="Ensembl" id="ENSSTOP00000028175.1"/>
    </source>
</evidence>
<dbReference type="FunFam" id="2.60.40.10:FF:000257">
    <property type="entry name" value="Dyslexia-associated protein KIAA0319-like"/>
    <property type="match status" value="1"/>
</dbReference>
<dbReference type="GO" id="GO:0005886">
    <property type="term" value="C:plasma membrane"/>
    <property type="evidence" value="ECO:0007669"/>
    <property type="project" value="Ensembl"/>
</dbReference>
<dbReference type="Ensembl" id="ENSSTOT00000039182.1">
    <property type="protein sequence ID" value="ENSSTOP00000028175.1"/>
    <property type="gene ID" value="ENSSTOG00000030664.1"/>
</dbReference>
<dbReference type="InterPro" id="IPR000601">
    <property type="entry name" value="PKD_dom"/>
</dbReference>
<dbReference type="SUPFAM" id="SSF49299">
    <property type="entry name" value="PKD domain"/>
    <property type="match status" value="2"/>
</dbReference>
<dbReference type="EMBL" id="AGTP01091112">
    <property type="status" value="NOT_ANNOTATED_CDS"/>
    <property type="molecule type" value="Genomic_DNA"/>
</dbReference>
<feature type="compositionally biased region" description="Polar residues" evidence="6">
    <location>
        <begin position="884"/>
        <end position="901"/>
    </location>
</feature>
<feature type="domain" description="PKD" evidence="9">
    <location>
        <begin position="389"/>
        <end position="462"/>
    </location>
</feature>
<evidence type="ECO:0000256" key="4">
    <source>
        <dbReference type="ARBA" id="ARBA00023136"/>
    </source>
</evidence>
<dbReference type="InterPro" id="IPR022409">
    <property type="entry name" value="PKD/Chitinase_dom"/>
</dbReference>
<feature type="region of interest" description="Disordered" evidence="6">
    <location>
        <begin position="86"/>
        <end position="111"/>
    </location>
</feature>
<dbReference type="FunCoup" id="A0A287D3T3">
    <property type="interactions" value="1154"/>
</dbReference>
<keyword evidence="3 7" id="KW-1133">Transmembrane helix</keyword>
<name>A0A287D3T3_ICTTR</name>
<protein>
    <submittedName>
        <fullName evidence="10">KIAA0319</fullName>
    </submittedName>
</protein>
<evidence type="ECO:0000256" key="1">
    <source>
        <dbReference type="ARBA" id="ARBA00004370"/>
    </source>
</evidence>
<dbReference type="GO" id="GO:0001764">
    <property type="term" value="P:neuron migration"/>
    <property type="evidence" value="ECO:0007669"/>
    <property type="project" value="Ensembl"/>
</dbReference>
<dbReference type="InterPro" id="IPR029865">
    <property type="entry name" value="KIAA0319-like"/>
</dbReference>
<dbReference type="InterPro" id="IPR035986">
    <property type="entry name" value="PKD_dom_sf"/>
</dbReference>
<organism evidence="10 11">
    <name type="scientific">Ictidomys tridecemlineatus</name>
    <name type="common">Thirteen-lined ground squirrel</name>
    <name type="synonym">Spermophilus tridecemlineatus</name>
    <dbReference type="NCBI Taxonomy" id="43179"/>
    <lineage>
        <taxon>Eukaryota</taxon>
        <taxon>Metazoa</taxon>
        <taxon>Chordata</taxon>
        <taxon>Craniata</taxon>
        <taxon>Vertebrata</taxon>
        <taxon>Euteleostomi</taxon>
        <taxon>Mammalia</taxon>
        <taxon>Eutheria</taxon>
        <taxon>Euarchontoglires</taxon>
        <taxon>Glires</taxon>
        <taxon>Rodentia</taxon>
        <taxon>Sciuromorpha</taxon>
        <taxon>Sciuridae</taxon>
        <taxon>Xerinae</taxon>
        <taxon>Marmotini</taxon>
        <taxon>Ictidomys</taxon>
    </lineage>
</organism>
<dbReference type="EMBL" id="AGTP01091117">
    <property type="status" value="NOT_ANNOTATED_CDS"/>
    <property type="molecule type" value="Genomic_DNA"/>
</dbReference>
<feature type="region of interest" description="Disordered" evidence="6">
    <location>
        <begin position="842"/>
        <end position="901"/>
    </location>
</feature>
<reference evidence="10" key="3">
    <citation type="submission" date="2025-09" db="UniProtKB">
        <authorList>
            <consortium name="Ensembl"/>
        </authorList>
    </citation>
    <scope>IDENTIFICATION</scope>
</reference>
<dbReference type="FunFam" id="2.60.40.10:FF:000061">
    <property type="entry name" value="Dyslexia-associated protein KIAA0319 homolog"/>
    <property type="match status" value="1"/>
</dbReference>
<dbReference type="EMBL" id="AGTP01091115">
    <property type="status" value="NOT_ANNOTATED_CDS"/>
    <property type="molecule type" value="Genomic_DNA"/>
</dbReference>
<evidence type="ECO:0000313" key="11">
    <source>
        <dbReference type="Proteomes" id="UP000005215"/>
    </source>
</evidence>
<feature type="transmembrane region" description="Helical" evidence="7">
    <location>
        <begin position="785"/>
        <end position="811"/>
    </location>
</feature>
<dbReference type="EMBL" id="AGTP01091118">
    <property type="status" value="NOT_ANNOTATED_CDS"/>
    <property type="molecule type" value="Genomic_DNA"/>
</dbReference>
<keyword evidence="4 7" id="KW-0472">Membrane</keyword>
<dbReference type="EMBL" id="AGTP01091119">
    <property type="status" value="NOT_ANNOTATED_CDS"/>
    <property type="molecule type" value="Genomic_DNA"/>
</dbReference>
<dbReference type="GO" id="GO:2000171">
    <property type="term" value="P:negative regulation of dendrite development"/>
    <property type="evidence" value="ECO:0007669"/>
    <property type="project" value="Ensembl"/>
</dbReference>
<proteinExistence type="predicted"/>
<sequence>MAPPAVSLASLLLLLAGGACQRCSEGRTYPNAVIRANLETIRIVPIQTAILDSRTHTGPIQTRSGEIQVLPPHNSRPKYFLNSTRTQRELRQQERPIPSSNNLKPGTSLNPDCLKPERLKLEQDTSSNLKGTVQLLTGGKSDFHKIMKHEYKTMLFCFIESKNKPVVGQGWEWAHHVRACMVPDYFSVEELWVSAGDNRVVTLPQDQVELKASVVPAPPAETTYKYEWSLISHPADYQDDIEGHRPTLRLSRLSAGLYTFRVAVSGEKASGEGFVNVTVKSARRVNLPPGAVVSPQRQELAPPTTAALIDGSGGSTDDSEIVSYRWEAVSGPLVRHPRPALLSFCRLTVTDSDGATNSTTDTLIVSSAVDHPPVANAGPNQTMTLPQNSVTLNGNQSSDDHQIVLYEWSLDPSSGSKEVAMQGAQTPYLHLSTLQEGEYTFRLLVTDSAGQQSTAVVAVIVQPGNNRPPTAVAGPDEELVFPVQSATLDGSGSSDDHGIVHYHWEHIGGPSAVEMENVDRAVATVTGLQVVTHLFRLTVADQQGLSSTSTLTLAVKKAGLPPPQPDLAHPVGEGARAWDQKPGVDSCPVHPVTSQDVIDGSDHSVALQLTNLVEGVYTFRLRVTDSQGASDMDTATVEVRPDPRRGGLVELTLQVGVGQLTEQQKDAVVRQLAVLLDVLDSDIKVQRIQAHSDLSTTLLFYVQSGPPAQVLRAANVARALHRRLSREKADFLLFKVLRVDTAGCLLECSGHGRCDPITKRCSQLWMENLIQRYVRDGESNCEWSIFYVTGLACALLVLAGGVTWLCICCCLRQKRTKIRKKTKYTILDNMDEQERMELRPKYSIKHRSTEHNSSLMVSESEFDSEQDTLFSREGVERGPPRASRNGSVRNGASFSYCSKDR</sequence>
<dbReference type="GO" id="GO:0042297">
    <property type="term" value="P:vocal learning"/>
    <property type="evidence" value="ECO:0007669"/>
    <property type="project" value="Ensembl"/>
</dbReference>
<evidence type="ECO:0000256" key="2">
    <source>
        <dbReference type="ARBA" id="ARBA00022692"/>
    </source>
</evidence>
<dbReference type="GO" id="GO:0060391">
    <property type="term" value="P:positive regulation of SMAD protein signal transduction"/>
    <property type="evidence" value="ECO:0007669"/>
    <property type="project" value="Ensembl"/>
</dbReference>
<dbReference type="GO" id="GO:0048692">
    <property type="term" value="P:negative regulation of axon extension involved in regeneration"/>
    <property type="evidence" value="ECO:0007669"/>
    <property type="project" value="Ensembl"/>
</dbReference>
<evidence type="ECO:0000259" key="9">
    <source>
        <dbReference type="PROSITE" id="PS50093"/>
    </source>
</evidence>
<accession>A0A287D3T3</accession>
<keyword evidence="2 7" id="KW-0812">Transmembrane</keyword>
<keyword evidence="11" id="KW-1185">Reference proteome</keyword>
<dbReference type="EMBL" id="AGTP01091111">
    <property type="status" value="NOT_ANNOTATED_CDS"/>
    <property type="molecule type" value="Genomic_DNA"/>
</dbReference>
<dbReference type="GeneTree" id="ENSGT00940000161462"/>
<keyword evidence="8" id="KW-0732">Signal</keyword>
<reference evidence="11" key="1">
    <citation type="submission" date="2011-11" db="EMBL/GenBank/DDBJ databases">
        <title>The Draft Genome of Spermophilus tridecemlineatus.</title>
        <authorList>
            <consortium name="The Broad Institute Genome Assembly &amp; Analysis Group"/>
            <consortium name="Computational R&amp;D Group"/>
            <consortium name="and Sequencing Platform"/>
            <person name="Di Palma F."/>
            <person name="Alfoldi J."/>
            <person name="Johnson J."/>
            <person name="Berlin A."/>
            <person name="Gnerre S."/>
            <person name="Jaffe D."/>
            <person name="MacCallum I."/>
            <person name="Young S."/>
            <person name="Walker B.J."/>
            <person name="Lindblad-Toh K."/>
        </authorList>
    </citation>
    <scope>NUCLEOTIDE SEQUENCE [LARGE SCALE GENOMIC DNA]</scope>
</reference>
<dbReference type="Proteomes" id="UP000005215">
    <property type="component" value="Unassembled WGS sequence"/>
</dbReference>
<dbReference type="GO" id="GO:0021794">
    <property type="term" value="P:thalamus development"/>
    <property type="evidence" value="ECO:0007669"/>
    <property type="project" value="Ensembl"/>
</dbReference>
<dbReference type="EMBL" id="AGTP01091114">
    <property type="status" value="NOT_ANNOTATED_CDS"/>
    <property type="molecule type" value="Genomic_DNA"/>
</dbReference>
<feature type="compositionally biased region" description="Polar residues" evidence="6">
    <location>
        <begin position="98"/>
        <end position="110"/>
    </location>
</feature>
<reference evidence="10" key="2">
    <citation type="submission" date="2025-08" db="UniProtKB">
        <authorList>
            <consortium name="Ensembl"/>
        </authorList>
    </citation>
    <scope>IDENTIFICATION</scope>
</reference>